<evidence type="ECO:0000313" key="1">
    <source>
        <dbReference type="EMBL" id="KAF2666480.1"/>
    </source>
</evidence>
<proteinExistence type="predicted"/>
<dbReference type="Proteomes" id="UP000799302">
    <property type="component" value="Unassembled WGS sequence"/>
</dbReference>
<protein>
    <submittedName>
        <fullName evidence="1">Uncharacterized protein</fullName>
    </submittedName>
</protein>
<reference evidence="1" key="1">
    <citation type="journal article" date="2020" name="Stud. Mycol.">
        <title>101 Dothideomycetes genomes: a test case for predicting lifestyles and emergence of pathogens.</title>
        <authorList>
            <person name="Haridas S."/>
            <person name="Albert R."/>
            <person name="Binder M."/>
            <person name="Bloem J."/>
            <person name="Labutti K."/>
            <person name="Salamov A."/>
            <person name="Andreopoulos B."/>
            <person name="Baker S."/>
            <person name="Barry K."/>
            <person name="Bills G."/>
            <person name="Bluhm B."/>
            <person name="Cannon C."/>
            <person name="Castanera R."/>
            <person name="Culley D."/>
            <person name="Daum C."/>
            <person name="Ezra D."/>
            <person name="Gonzalez J."/>
            <person name="Henrissat B."/>
            <person name="Kuo A."/>
            <person name="Liang C."/>
            <person name="Lipzen A."/>
            <person name="Lutzoni F."/>
            <person name="Magnuson J."/>
            <person name="Mondo S."/>
            <person name="Nolan M."/>
            <person name="Ohm R."/>
            <person name="Pangilinan J."/>
            <person name="Park H.-J."/>
            <person name="Ramirez L."/>
            <person name="Alfaro M."/>
            <person name="Sun H."/>
            <person name="Tritt A."/>
            <person name="Yoshinaga Y."/>
            <person name="Zwiers L.-H."/>
            <person name="Turgeon B."/>
            <person name="Goodwin S."/>
            <person name="Spatafora J."/>
            <person name="Crous P."/>
            <person name="Grigoriev I."/>
        </authorList>
    </citation>
    <scope>NUCLEOTIDE SEQUENCE</scope>
    <source>
        <strain evidence="1">CBS 115976</strain>
    </source>
</reference>
<gene>
    <name evidence="1" type="ORF">BT63DRAFT_457431</name>
</gene>
<evidence type="ECO:0000313" key="2">
    <source>
        <dbReference type="Proteomes" id="UP000799302"/>
    </source>
</evidence>
<dbReference type="AlphaFoldDB" id="A0A6A6U3J0"/>
<accession>A0A6A6U3J0</accession>
<sequence>MSGTPLVSLQVQACEAVQTEYGELHVDNNLKKANYFLPVGPGNTDSTKRKARATILEHSQQSRTGMAWKQSYQSLGSNLIKQFFDSSRWDQWKHQLDHADGYDPRTFPGAGMAWKQSYQSLGSSLINQFFDSSRWKHQLDYADGYDPRTFPGVRSWDGLEAVSSQN</sequence>
<keyword evidence="2" id="KW-1185">Reference proteome</keyword>
<organism evidence="1 2">
    <name type="scientific">Microthyrium microscopicum</name>
    <dbReference type="NCBI Taxonomy" id="703497"/>
    <lineage>
        <taxon>Eukaryota</taxon>
        <taxon>Fungi</taxon>
        <taxon>Dikarya</taxon>
        <taxon>Ascomycota</taxon>
        <taxon>Pezizomycotina</taxon>
        <taxon>Dothideomycetes</taxon>
        <taxon>Dothideomycetes incertae sedis</taxon>
        <taxon>Microthyriales</taxon>
        <taxon>Microthyriaceae</taxon>
        <taxon>Microthyrium</taxon>
    </lineage>
</organism>
<dbReference type="EMBL" id="MU004238">
    <property type="protein sequence ID" value="KAF2666480.1"/>
    <property type="molecule type" value="Genomic_DNA"/>
</dbReference>
<name>A0A6A6U3J0_9PEZI</name>